<dbReference type="EMBL" id="CP066802">
    <property type="protein sequence ID" value="QQM66867.1"/>
    <property type="molecule type" value="Genomic_DNA"/>
</dbReference>
<reference evidence="2 3" key="1">
    <citation type="submission" date="2020-12" db="EMBL/GenBank/DDBJ databases">
        <authorList>
            <person name="Zhou J."/>
        </authorList>
    </citation>
    <scope>NUCLEOTIDE SEQUENCE [LARGE SCALE GENOMIC DNA]</scope>
    <source>
        <strain evidence="2 3">CCUG 61299</strain>
    </source>
</reference>
<name>A0A7T7S1Q7_9ACTO</name>
<organism evidence="2 3">
    <name type="scientific">Actinomyces weissii</name>
    <dbReference type="NCBI Taxonomy" id="675090"/>
    <lineage>
        <taxon>Bacteria</taxon>
        <taxon>Bacillati</taxon>
        <taxon>Actinomycetota</taxon>
        <taxon>Actinomycetes</taxon>
        <taxon>Actinomycetales</taxon>
        <taxon>Actinomycetaceae</taxon>
        <taxon>Actinomyces</taxon>
    </lineage>
</organism>
<feature type="domain" description="TadE-like" evidence="1">
    <location>
        <begin position="3"/>
        <end position="39"/>
    </location>
</feature>
<dbReference type="Proteomes" id="UP000595895">
    <property type="component" value="Chromosome"/>
</dbReference>
<sequence length="127" mass="12937">MDFALVSVLVVALGLGLLQLALGLHVRNVLVDAAGEGARRAALLGGSEAEGRARVAELVAQALTDDYLQQVEVRRVSRGGVAVVEVTASAPLPVLGLLGPAGTLRVRAHAVDESALTSDPDGAGRQP</sequence>
<dbReference type="AlphaFoldDB" id="A0A7T7S1Q7"/>
<dbReference type="KEGG" id="awe:JG540_07310"/>
<evidence type="ECO:0000313" key="3">
    <source>
        <dbReference type="Proteomes" id="UP000595895"/>
    </source>
</evidence>
<keyword evidence="3" id="KW-1185">Reference proteome</keyword>
<dbReference type="Pfam" id="PF07811">
    <property type="entry name" value="TadE"/>
    <property type="match status" value="1"/>
</dbReference>
<evidence type="ECO:0000313" key="2">
    <source>
        <dbReference type="EMBL" id="QQM66867.1"/>
    </source>
</evidence>
<dbReference type="RefSeq" id="WP_200274981.1">
    <property type="nucleotide sequence ID" value="NZ_CP066802.1"/>
</dbReference>
<dbReference type="InterPro" id="IPR012495">
    <property type="entry name" value="TadE-like_dom"/>
</dbReference>
<protein>
    <submittedName>
        <fullName evidence="2">Pilus assembly protein</fullName>
    </submittedName>
</protein>
<gene>
    <name evidence="2" type="ORF">JG540_07310</name>
</gene>
<evidence type="ECO:0000259" key="1">
    <source>
        <dbReference type="Pfam" id="PF07811"/>
    </source>
</evidence>
<accession>A0A7T7S1Q7</accession>
<proteinExistence type="predicted"/>